<accession>A0A507DD34</accession>
<proteinExistence type="predicted"/>
<reference evidence="2 3" key="1">
    <citation type="journal article" date="2019" name="Sci. Rep.">
        <title>Comparative genomics of chytrid fungi reveal insights into the obligate biotrophic and pathogenic lifestyle of Synchytrium endobioticum.</title>
        <authorList>
            <person name="van de Vossenberg B.T.L.H."/>
            <person name="Warris S."/>
            <person name="Nguyen H.D.T."/>
            <person name="van Gent-Pelzer M.P.E."/>
            <person name="Joly D.L."/>
            <person name="van de Geest H.C."/>
            <person name="Bonants P.J.M."/>
            <person name="Smith D.S."/>
            <person name="Levesque C.A."/>
            <person name="van der Lee T.A.J."/>
        </authorList>
    </citation>
    <scope>NUCLEOTIDE SEQUENCE [LARGE SCALE GENOMIC DNA]</scope>
    <source>
        <strain evidence="2 3">MB42</strain>
    </source>
</reference>
<dbReference type="EMBL" id="QEAN01000080">
    <property type="protein sequence ID" value="TPX49592.1"/>
    <property type="molecule type" value="Genomic_DNA"/>
</dbReference>
<evidence type="ECO:0000313" key="2">
    <source>
        <dbReference type="EMBL" id="TPX49592.1"/>
    </source>
</evidence>
<dbReference type="Proteomes" id="UP000317494">
    <property type="component" value="Unassembled WGS sequence"/>
</dbReference>
<dbReference type="VEuPathDB" id="FungiDB:SeMB42_g02548"/>
<dbReference type="AlphaFoldDB" id="A0A507DD34"/>
<evidence type="ECO:0000256" key="1">
    <source>
        <dbReference type="SAM" id="MobiDB-lite"/>
    </source>
</evidence>
<protein>
    <submittedName>
        <fullName evidence="2">Uncharacterized protein</fullName>
    </submittedName>
</protein>
<organism evidence="2 3">
    <name type="scientific">Synchytrium endobioticum</name>
    <dbReference type="NCBI Taxonomy" id="286115"/>
    <lineage>
        <taxon>Eukaryota</taxon>
        <taxon>Fungi</taxon>
        <taxon>Fungi incertae sedis</taxon>
        <taxon>Chytridiomycota</taxon>
        <taxon>Chytridiomycota incertae sedis</taxon>
        <taxon>Chytridiomycetes</taxon>
        <taxon>Synchytriales</taxon>
        <taxon>Synchytriaceae</taxon>
        <taxon>Synchytrium</taxon>
    </lineage>
</organism>
<comment type="caution">
    <text evidence="2">The sequence shown here is derived from an EMBL/GenBank/DDBJ whole genome shotgun (WGS) entry which is preliminary data.</text>
</comment>
<name>A0A507DD34_9FUNG</name>
<feature type="region of interest" description="Disordered" evidence="1">
    <location>
        <begin position="223"/>
        <end position="284"/>
    </location>
</feature>
<feature type="compositionally biased region" description="Low complexity" evidence="1">
    <location>
        <begin position="232"/>
        <end position="271"/>
    </location>
</feature>
<evidence type="ECO:0000313" key="3">
    <source>
        <dbReference type="Proteomes" id="UP000317494"/>
    </source>
</evidence>
<gene>
    <name evidence="2" type="ORF">SeMB42_g02548</name>
</gene>
<sequence>MSVSDSKDNLVKGDSLEKLLPSIYIIGTPRSTGQLDFFVNSDIEKILFNVNQVYVALTGTKSTFYEFVDQVFTGYAFNCTETCSTISSDNITHIGIPASTASNKQSVFASRVTGRSGSEALLHRENPIVNLVRCWLPDNLRTARTLNDLGIFFYVEGQKEYYEVVGVRRAEMIVNMWTVESVSTPTIILGANGLVDVKVLGKAEASRGKVDFTRFNQHIKEPEWYQPKPKRLSAPTTPTPATGSAGGSPTSSASSASATPTTTTTTTTSPPTHSPSPSHPATTLATPSDLLVTFDLPTPSSDAVNGATAPSKLELAFNSPATPSDAVNAVPVPLKHDIAFSSLASSPDAVPAVVTPLKPQVGTNSPASPSDAASAVTTPSKLEVTFDSSAPCFDAVTAVGAPLHHEVTIDPPVTLSKFEVSFNSPTSPSGAASAVTAPSKLEVTFDAPSSSSDVTLVVLERVIHGSFPQTEEEEISAPPLVSHVPISSTKESEMMAVAEQMRLGGIALVGAPSTEGDSFDIHHSLESLPAEAQRNERKIYISFNTTAWYEILAIGADFGWPTGKSFALPLPGGNPSEDQIFGTPAPIHKLAVPVSATRADLRLIPQSAVDNGLVRFGYQLENRGAVVIIIESTANLVQDCKQRPQAQRTNWMDMWRYRDSITDVQD</sequence>
<dbReference type="STRING" id="286115.A0A507DD34"/>
<keyword evidence="3" id="KW-1185">Reference proteome</keyword>